<organism evidence="1 2">
    <name type="scientific">Burkholderia ubonensis</name>
    <dbReference type="NCBI Taxonomy" id="101571"/>
    <lineage>
        <taxon>Bacteria</taxon>
        <taxon>Pseudomonadati</taxon>
        <taxon>Pseudomonadota</taxon>
        <taxon>Betaproteobacteria</taxon>
        <taxon>Burkholderiales</taxon>
        <taxon>Burkholderiaceae</taxon>
        <taxon>Burkholderia</taxon>
        <taxon>Burkholderia cepacia complex</taxon>
    </lineage>
</organism>
<protein>
    <submittedName>
        <fullName evidence="1">Terminase</fullName>
    </submittedName>
</protein>
<dbReference type="Pfam" id="PF05944">
    <property type="entry name" value="Phage_term_smal"/>
    <property type="match status" value="1"/>
</dbReference>
<proteinExistence type="predicted"/>
<dbReference type="GO" id="GO:0003677">
    <property type="term" value="F:DNA binding"/>
    <property type="evidence" value="ECO:0007669"/>
    <property type="project" value="InterPro"/>
</dbReference>
<dbReference type="GO" id="GO:0004519">
    <property type="term" value="F:endonuclease activity"/>
    <property type="evidence" value="ECO:0007669"/>
    <property type="project" value="InterPro"/>
</dbReference>
<keyword evidence="2" id="KW-1185">Reference proteome</keyword>
<dbReference type="RefSeq" id="WP_059956987.1">
    <property type="nucleotide sequence ID" value="NZ_LPBJ01000104.1"/>
</dbReference>
<evidence type="ECO:0000313" key="2">
    <source>
        <dbReference type="Proteomes" id="UP000056453"/>
    </source>
</evidence>
<evidence type="ECO:0000313" key="1">
    <source>
        <dbReference type="EMBL" id="KVP87674.1"/>
    </source>
</evidence>
<gene>
    <name evidence="1" type="ORF">WJ96_01545</name>
</gene>
<reference evidence="1 2" key="1">
    <citation type="submission" date="2015-11" db="EMBL/GenBank/DDBJ databases">
        <title>Expanding the genomic diversity of Burkholderia species for the development of highly accurate diagnostics.</title>
        <authorList>
            <person name="Sahl J."/>
            <person name="Keim P."/>
            <person name="Wagner D."/>
        </authorList>
    </citation>
    <scope>NUCLEOTIDE SEQUENCE [LARGE SCALE GENOMIC DNA]</scope>
    <source>
        <strain evidence="1 2">MSMB1808WGS</strain>
    </source>
</reference>
<dbReference type="EMBL" id="LPBJ01000104">
    <property type="protein sequence ID" value="KVP87674.1"/>
    <property type="molecule type" value="Genomic_DNA"/>
</dbReference>
<comment type="caution">
    <text evidence="1">The sequence shown here is derived from an EMBL/GenBank/DDBJ whole genome shotgun (WGS) entry which is preliminary data.</text>
</comment>
<dbReference type="Proteomes" id="UP000056453">
    <property type="component" value="Unassembled WGS sequence"/>
</dbReference>
<sequence>MIMTSPARRHQMRVRAAQDAARAAPGQSLAGHRHYDLMLAKLGTDRRRLKEIQSVARKIEVKREVLPDYAAYIAGVLEGGKGAQDDVLTTVMIWRVDVGDYEGALAIARYALHFGMTLPEQYERTLPAAVAEEFAEAGLRAFAAGEAFPLAMLQEVEARTRKYDMHDQIRAKLHKALGYALEASDKAGALEMLRRAVELNDRIGVKKDITRLEAELRSAAAGADRTN</sequence>
<accession>A0AAW3MHU7</accession>
<dbReference type="AlphaFoldDB" id="A0AAW3MHU7"/>
<name>A0AAW3MHU7_9BURK</name>
<dbReference type="InterPro" id="IPR010270">
    <property type="entry name" value="Phage_P2_GpM"/>
</dbReference>